<evidence type="ECO:0000256" key="5">
    <source>
        <dbReference type="ARBA" id="ARBA00023251"/>
    </source>
</evidence>
<evidence type="ECO:0000259" key="6">
    <source>
        <dbReference type="PROSITE" id="PS50893"/>
    </source>
</evidence>
<comment type="caution">
    <text evidence="7">The sequence shown here is derived from an EMBL/GenBank/DDBJ whole genome shotgun (WGS) entry which is preliminary data.</text>
</comment>
<evidence type="ECO:0000313" key="8">
    <source>
        <dbReference type="Proteomes" id="UP000440041"/>
    </source>
</evidence>
<dbReference type="InterPro" id="IPR017871">
    <property type="entry name" value="ABC_transporter-like_CS"/>
</dbReference>
<dbReference type="InterPro" id="IPR027417">
    <property type="entry name" value="P-loop_NTPase"/>
</dbReference>
<dbReference type="InterPro" id="IPR003593">
    <property type="entry name" value="AAA+_ATPase"/>
</dbReference>
<keyword evidence="5" id="KW-0046">Antibiotic resistance</keyword>
<comment type="subcellular location">
    <subcellularLocation>
        <location evidence="1">Cell membrane</location>
        <topology evidence="1">Peripheral membrane protein</topology>
    </subcellularLocation>
</comment>
<dbReference type="EMBL" id="WBSO01000004">
    <property type="protein sequence ID" value="KAB8299497.1"/>
    <property type="molecule type" value="Genomic_DNA"/>
</dbReference>
<evidence type="ECO:0000256" key="1">
    <source>
        <dbReference type="ARBA" id="ARBA00004202"/>
    </source>
</evidence>
<dbReference type="PANTHER" id="PTHR42711">
    <property type="entry name" value="ABC TRANSPORTER ATP-BINDING PROTEIN"/>
    <property type="match status" value="1"/>
</dbReference>
<name>A0A6A2VVB1_9BIFI</name>
<evidence type="ECO:0000256" key="2">
    <source>
        <dbReference type="ARBA" id="ARBA00022448"/>
    </source>
</evidence>
<accession>A0A6A2VVB1</accession>
<dbReference type="GO" id="GO:0046677">
    <property type="term" value="P:response to antibiotic"/>
    <property type="evidence" value="ECO:0007669"/>
    <property type="project" value="UniProtKB-KW"/>
</dbReference>
<sequence length="340" mass="38785">MENTVFPGIRASDIAVRLDGVCKQYKQRQGRDDTPRSWRNLFSRQYKTITALDNLDLTIHRGETVAYAGPNGAGKSTTIKLIAGLLTPDSGTVTSLGMNPFSDRVRYVRNIAVVFGQRTELWWDHPVSSSFRWKKSIWKIDDEIYSRQIGILRERFNLAPIWNSLARDLSLGQRMRADLALALLPDPQLLLLDEPTLGLDVEARMAMLRYIRDLNANTGLTILITSHNTSDLEELGQRVVLVAQGTKRFDGSFRQLRAQVGDVRDMCVVTDSSRHPQVPDTIAYDRSEGRAHYYHFMADEHNIMDIIDMIGRQCRILDISIERTSIDNILTQLYRRYNSA</sequence>
<feature type="domain" description="ABC transporter" evidence="6">
    <location>
        <begin position="16"/>
        <end position="269"/>
    </location>
</feature>
<dbReference type="InterPro" id="IPR050763">
    <property type="entry name" value="ABC_transporter_ATP-binding"/>
</dbReference>
<dbReference type="GO" id="GO:0016887">
    <property type="term" value="F:ATP hydrolysis activity"/>
    <property type="evidence" value="ECO:0007669"/>
    <property type="project" value="InterPro"/>
</dbReference>
<dbReference type="Gene3D" id="3.40.50.300">
    <property type="entry name" value="P-loop containing nucleotide triphosphate hydrolases"/>
    <property type="match status" value="1"/>
</dbReference>
<dbReference type="Pfam" id="PF00005">
    <property type="entry name" value="ABC_tran"/>
    <property type="match status" value="1"/>
</dbReference>
<keyword evidence="4 7" id="KW-0067">ATP-binding</keyword>
<dbReference type="AlphaFoldDB" id="A0A6A2VVB1"/>
<dbReference type="PROSITE" id="PS00211">
    <property type="entry name" value="ABC_TRANSPORTER_1"/>
    <property type="match status" value="1"/>
</dbReference>
<dbReference type="PROSITE" id="PS50893">
    <property type="entry name" value="ABC_TRANSPORTER_2"/>
    <property type="match status" value="1"/>
</dbReference>
<keyword evidence="2" id="KW-0813">Transport</keyword>
<keyword evidence="3" id="KW-0547">Nucleotide-binding</keyword>
<evidence type="ECO:0000256" key="3">
    <source>
        <dbReference type="ARBA" id="ARBA00022741"/>
    </source>
</evidence>
<dbReference type="PANTHER" id="PTHR42711:SF1">
    <property type="entry name" value="ABC-TRANSPORT PROTEIN, ATP-BINDING COMPONENT"/>
    <property type="match status" value="1"/>
</dbReference>
<dbReference type="GO" id="GO:0005524">
    <property type="term" value="F:ATP binding"/>
    <property type="evidence" value="ECO:0007669"/>
    <property type="project" value="UniProtKB-KW"/>
</dbReference>
<dbReference type="SMART" id="SM00382">
    <property type="entry name" value="AAA"/>
    <property type="match status" value="1"/>
</dbReference>
<proteinExistence type="predicted"/>
<protein>
    <submittedName>
        <fullName evidence="7">ABC transporter ATP-binding protein</fullName>
    </submittedName>
</protein>
<evidence type="ECO:0000256" key="4">
    <source>
        <dbReference type="ARBA" id="ARBA00022840"/>
    </source>
</evidence>
<dbReference type="InterPro" id="IPR003439">
    <property type="entry name" value="ABC_transporter-like_ATP-bd"/>
</dbReference>
<dbReference type="GO" id="GO:0005886">
    <property type="term" value="C:plasma membrane"/>
    <property type="evidence" value="ECO:0007669"/>
    <property type="project" value="UniProtKB-SubCell"/>
</dbReference>
<dbReference type="SUPFAM" id="SSF52540">
    <property type="entry name" value="P-loop containing nucleoside triphosphate hydrolases"/>
    <property type="match status" value="1"/>
</dbReference>
<reference evidence="7 8" key="1">
    <citation type="submission" date="2019-09" db="EMBL/GenBank/DDBJ databases">
        <title>Characterization of the phylogenetic diversity of two novel species belonging to the genus Bifidobacterium: Bifidobacterium cebidarum sp. nov. and Bifidobacterium leontopitheci sp. nov.</title>
        <authorList>
            <person name="Lugli G.A."/>
            <person name="Duranti S."/>
            <person name="Milani C."/>
            <person name="Turroni F."/>
            <person name="Ventura M."/>
        </authorList>
    </citation>
    <scope>NUCLEOTIDE SEQUENCE [LARGE SCALE GENOMIC DNA]</scope>
    <source>
        <strain evidence="7 8">DSM 100238</strain>
    </source>
</reference>
<dbReference type="RefSeq" id="WP_167511036.1">
    <property type="nucleotide sequence ID" value="NZ_JBHLXF010000037.1"/>
</dbReference>
<organism evidence="7 8">
    <name type="scientific">Bifidobacterium apri</name>
    <dbReference type="NCBI Taxonomy" id="1769423"/>
    <lineage>
        <taxon>Bacteria</taxon>
        <taxon>Bacillati</taxon>
        <taxon>Actinomycetota</taxon>
        <taxon>Actinomycetes</taxon>
        <taxon>Bifidobacteriales</taxon>
        <taxon>Bifidobacteriaceae</taxon>
        <taxon>Bifidobacterium</taxon>
    </lineage>
</organism>
<gene>
    <name evidence="7" type="ORF">DSM100238_0929</name>
</gene>
<evidence type="ECO:0000313" key="7">
    <source>
        <dbReference type="EMBL" id="KAB8299497.1"/>
    </source>
</evidence>
<dbReference type="Proteomes" id="UP000440041">
    <property type="component" value="Unassembled WGS sequence"/>
</dbReference>
<keyword evidence="8" id="KW-1185">Reference proteome</keyword>